<dbReference type="EMBL" id="QGKW02001911">
    <property type="protein sequence ID" value="KAF2567569.1"/>
    <property type="molecule type" value="Genomic_DNA"/>
</dbReference>
<name>A0A8S9ID05_BRACR</name>
<gene>
    <name evidence="2" type="ORF">F2Q68_00025643</name>
</gene>
<protein>
    <submittedName>
        <fullName evidence="2">Uncharacterized protein</fullName>
    </submittedName>
</protein>
<proteinExistence type="predicted"/>
<dbReference type="Proteomes" id="UP000712281">
    <property type="component" value="Unassembled WGS sequence"/>
</dbReference>
<feature type="region of interest" description="Disordered" evidence="1">
    <location>
        <begin position="43"/>
        <end position="73"/>
    </location>
</feature>
<evidence type="ECO:0000256" key="1">
    <source>
        <dbReference type="SAM" id="MobiDB-lite"/>
    </source>
</evidence>
<sequence length="155" mass="17529">MKHHVNAIIRDDFWQVVKEEKLQEGDFEVESLMSFGGSHWCRSTPDHEHRSTVPSPNRSIGSPKHRSMIPTESTASCNAVRILTHEEFAAKHPHPSNPDNVRIARHAATPIDRQTDVDIDRQTYVDIDQQSTSVCRSTSTYYVPSADAKDRCCTS</sequence>
<accession>A0A8S9ID05</accession>
<organism evidence="2 3">
    <name type="scientific">Brassica cretica</name>
    <name type="common">Mustard</name>
    <dbReference type="NCBI Taxonomy" id="69181"/>
    <lineage>
        <taxon>Eukaryota</taxon>
        <taxon>Viridiplantae</taxon>
        <taxon>Streptophyta</taxon>
        <taxon>Embryophyta</taxon>
        <taxon>Tracheophyta</taxon>
        <taxon>Spermatophyta</taxon>
        <taxon>Magnoliopsida</taxon>
        <taxon>eudicotyledons</taxon>
        <taxon>Gunneridae</taxon>
        <taxon>Pentapetalae</taxon>
        <taxon>rosids</taxon>
        <taxon>malvids</taxon>
        <taxon>Brassicales</taxon>
        <taxon>Brassicaceae</taxon>
        <taxon>Brassiceae</taxon>
        <taxon>Brassica</taxon>
    </lineage>
</organism>
<evidence type="ECO:0000313" key="2">
    <source>
        <dbReference type="EMBL" id="KAF2567569.1"/>
    </source>
</evidence>
<evidence type="ECO:0000313" key="3">
    <source>
        <dbReference type="Proteomes" id="UP000712281"/>
    </source>
</evidence>
<reference evidence="2" key="1">
    <citation type="submission" date="2019-12" db="EMBL/GenBank/DDBJ databases">
        <title>Genome sequencing and annotation of Brassica cretica.</title>
        <authorList>
            <person name="Studholme D.J."/>
            <person name="Sarris P.F."/>
        </authorList>
    </citation>
    <scope>NUCLEOTIDE SEQUENCE</scope>
    <source>
        <strain evidence="2">PFS-001/15</strain>
        <tissue evidence="2">Leaf</tissue>
    </source>
</reference>
<comment type="caution">
    <text evidence="2">The sequence shown here is derived from an EMBL/GenBank/DDBJ whole genome shotgun (WGS) entry which is preliminary data.</text>
</comment>
<dbReference type="AlphaFoldDB" id="A0A8S9ID05"/>